<proteinExistence type="predicted"/>
<feature type="transmembrane region" description="Helical" evidence="1">
    <location>
        <begin position="242"/>
        <end position="259"/>
    </location>
</feature>
<protein>
    <submittedName>
        <fullName evidence="2">ABC-2 type transport system permease protein</fullName>
    </submittedName>
</protein>
<feature type="transmembrane region" description="Helical" evidence="1">
    <location>
        <begin position="459"/>
        <end position="478"/>
    </location>
</feature>
<keyword evidence="1" id="KW-1133">Transmembrane helix</keyword>
<evidence type="ECO:0000313" key="3">
    <source>
        <dbReference type="Proteomes" id="UP000579647"/>
    </source>
</evidence>
<name>A0A840WHU1_9ACTN</name>
<feature type="transmembrane region" description="Helical" evidence="1">
    <location>
        <begin position="387"/>
        <end position="420"/>
    </location>
</feature>
<feature type="transmembrane region" description="Helical" evidence="1">
    <location>
        <begin position="506"/>
        <end position="524"/>
    </location>
</feature>
<sequence length="532" mass="55665">MSAFTGTGTLTRFILRRDRIRLSVWTLALAGITAATIPMLDEMFTTEEERQGRAALMDTPTGIVFGGPRYGLEDYTLGPMMANEMTMTLLIAMAVMSILHVIRHTRAEEESGRAELLRANVMGSGAPMAAALLTVTAVNLLIGGVIALALAGFDLAVADSLAYGLGLALAGITFGAIAAVCAQVSEYGRGASGLAFLAVGVLFMLRVVGDMAEPGGNLLSWLSPFAWVQQAQPFHDLRWAPLALYGLAIVALTATAHVLSGRRDLGAGLVAARPGPAEAGRLLRGVTTLQLHQQRGSIIAWTLAVLLFAVSFGTLATEVEGMFESNPDLQAVFGTDVDDVIGGFLSFVTSYTIMGAAAFGALSVLRLRSEENSGRTELVLSTAAGRVAWIGSALAVAAVSTLFVVLAGGLGMGLGAAAVLEDGAWVGRLLQAVLAQLPAALVFGALAGLLLGTAPRLTGLLWLWFGYSILATVMGGLLEFPDWMMGLSAFEILPRLPVEDFEPLHYVLYSGAVLLAGALSLVGFRNRDLAAV</sequence>
<keyword evidence="3" id="KW-1185">Reference proteome</keyword>
<feature type="transmembrane region" description="Helical" evidence="1">
    <location>
        <begin position="22"/>
        <end position="40"/>
    </location>
</feature>
<dbReference type="RefSeq" id="WP_184366000.1">
    <property type="nucleotide sequence ID" value="NZ_BAAAKM010000033.1"/>
</dbReference>
<feature type="transmembrane region" description="Helical" evidence="1">
    <location>
        <begin position="298"/>
        <end position="317"/>
    </location>
</feature>
<dbReference type="AlphaFoldDB" id="A0A840WHU1"/>
<keyword evidence="1" id="KW-0472">Membrane</keyword>
<evidence type="ECO:0000256" key="1">
    <source>
        <dbReference type="SAM" id="Phobius"/>
    </source>
</evidence>
<feature type="transmembrane region" description="Helical" evidence="1">
    <location>
        <begin position="432"/>
        <end position="452"/>
    </location>
</feature>
<reference evidence="2 3" key="1">
    <citation type="submission" date="2020-08" db="EMBL/GenBank/DDBJ databases">
        <title>Sequencing the genomes of 1000 actinobacteria strains.</title>
        <authorList>
            <person name="Klenk H.-P."/>
        </authorList>
    </citation>
    <scope>NUCLEOTIDE SEQUENCE [LARGE SCALE GENOMIC DNA]</scope>
    <source>
        <strain evidence="2 3">DSM 44598</strain>
    </source>
</reference>
<accession>A0A840WHU1</accession>
<gene>
    <name evidence="2" type="ORF">HNR07_003708</name>
</gene>
<keyword evidence="1" id="KW-0812">Transmembrane</keyword>
<evidence type="ECO:0000313" key="2">
    <source>
        <dbReference type="EMBL" id="MBB5492571.1"/>
    </source>
</evidence>
<dbReference type="EMBL" id="JACHDO010000001">
    <property type="protein sequence ID" value="MBB5492571.1"/>
    <property type="molecule type" value="Genomic_DNA"/>
</dbReference>
<feature type="transmembrane region" description="Helical" evidence="1">
    <location>
        <begin position="161"/>
        <end position="182"/>
    </location>
</feature>
<feature type="transmembrane region" description="Helical" evidence="1">
    <location>
        <begin position="85"/>
        <end position="102"/>
    </location>
</feature>
<organism evidence="2 3">
    <name type="scientific">Nocardiopsis metallicus</name>
    <dbReference type="NCBI Taxonomy" id="179819"/>
    <lineage>
        <taxon>Bacteria</taxon>
        <taxon>Bacillati</taxon>
        <taxon>Actinomycetota</taxon>
        <taxon>Actinomycetes</taxon>
        <taxon>Streptosporangiales</taxon>
        <taxon>Nocardiopsidaceae</taxon>
        <taxon>Nocardiopsis</taxon>
    </lineage>
</organism>
<feature type="transmembrane region" description="Helical" evidence="1">
    <location>
        <begin position="344"/>
        <end position="367"/>
    </location>
</feature>
<comment type="caution">
    <text evidence="2">The sequence shown here is derived from an EMBL/GenBank/DDBJ whole genome shotgun (WGS) entry which is preliminary data.</text>
</comment>
<feature type="transmembrane region" description="Helical" evidence="1">
    <location>
        <begin position="123"/>
        <end position="149"/>
    </location>
</feature>
<dbReference type="Proteomes" id="UP000579647">
    <property type="component" value="Unassembled WGS sequence"/>
</dbReference>
<feature type="transmembrane region" description="Helical" evidence="1">
    <location>
        <begin position="194"/>
        <end position="212"/>
    </location>
</feature>